<dbReference type="Pfam" id="PF13679">
    <property type="entry name" value="Methyltransf_32"/>
    <property type="match status" value="1"/>
</dbReference>
<name>K0RCL6_THAOC</name>
<sequence>MRANRVVQDELDINRGEALRQLHDAVQVCARQQNVPSVLKKKSSWIAYCFVREGCARDARTDSECQHELRLTCSLTTSAPVGDVTACAEIFDKNKGIIHVNSTRRGRNTALHTAMLHSQEGPLVDYLIDKGASLDAENNKGCSPIVLAIMNCRGGKAVAKLINAGANYKEFKTGKYRGMSAMDVAVEYKNDSVVQLLKRLGDEENDTCVATVSDGPVNMKERATCPICKMTVKMSRIESDQLHIERRVKSNGDFSQGSTKRHKQKKYIARKYMDELLANKEAYRILCGIEYHHVENMRIRKEISESMGVLHAVANACGKLGIAGSEGGISLRNVFIVDLCSGKGMTTAICGAMNEDGSNNKFLAIDKMLPHTVPHFIHSNSKLEYLCRDVMSEELCAELEGRVKEQVAMGRVPILIGMHLCGLLSDQAINFFERIEEIKAIVLSPCCLPTKRDQTKLPYFQKEKADDPLHNYFLWARYLKGRIEGRFSETVRSGKMDVSLYTDSEMHTEKNALIVGLRNGP</sequence>
<dbReference type="OMA" id="IVLSPCC"/>
<keyword evidence="1" id="KW-0040">ANK repeat</keyword>
<dbReference type="InterPro" id="IPR002110">
    <property type="entry name" value="Ankyrin_rpt"/>
</dbReference>
<evidence type="ECO:0000313" key="3">
    <source>
        <dbReference type="EMBL" id="EJK50019.1"/>
    </source>
</evidence>
<feature type="repeat" description="ANK" evidence="1">
    <location>
        <begin position="106"/>
        <end position="139"/>
    </location>
</feature>
<organism evidence="3 4">
    <name type="scientific">Thalassiosira oceanica</name>
    <name type="common">Marine diatom</name>
    <dbReference type="NCBI Taxonomy" id="159749"/>
    <lineage>
        <taxon>Eukaryota</taxon>
        <taxon>Sar</taxon>
        <taxon>Stramenopiles</taxon>
        <taxon>Ochrophyta</taxon>
        <taxon>Bacillariophyta</taxon>
        <taxon>Coscinodiscophyceae</taxon>
        <taxon>Thalassiosirophycidae</taxon>
        <taxon>Thalassiosirales</taxon>
        <taxon>Thalassiosiraceae</taxon>
        <taxon>Thalassiosira</taxon>
    </lineage>
</organism>
<evidence type="ECO:0000259" key="2">
    <source>
        <dbReference type="Pfam" id="PF13679"/>
    </source>
</evidence>
<dbReference type="eggNOG" id="ENOG502SAY8">
    <property type="taxonomic scope" value="Eukaryota"/>
</dbReference>
<dbReference type="OrthoDB" id="539213at2759"/>
<comment type="caution">
    <text evidence="3">The sequence shown here is derived from an EMBL/GenBank/DDBJ whole genome shotgun (WGS) entry which is preliminary data.</text>
</comment>
<dbReference type="AlphaFoldDB" id="K0RCL6"/>
<proteinExistence type="predicted"/>
<dbReference type="EMBL" id="AGNL01044260">
    <property type="protein sequence ID" value="EJK50019.1"/>
    <property type="molecule type" value="Genomic_DNA"/>
</dbReference>
<dbReference type="SUPFAM" id="SSF48403">
    <property type="entry name" value="Ankyrin repeat"/>
    <property type="match status" value="1"/>
</dbReference>
<keyword evidence="4" id="KW-1185">Reference proteome</keyword>
<dbReference type="PROSITE" id="PS50297">
    <property type="entry name" value="ANK_REP_REGION"/>
    <property type="match status" value="1"/>
</dbReference>
<gene>
    <name evidence="3" type="ORF">THAOC_31057</name>
</gene>
<dbReference type="InterPro" id="IPR036770">
    <property type="entry name" value="Ankyrin_rpt-contain_sf"/>
</dbReference>
<evidence type="ECO:0000256" key="1">
    <source>
        <dbReference type="PROSITE-ProRule" id="PRU00023"/>
    </source>
</evidence>
<evidence type="ECO:0000313" key="4">
    <source>
        <dbReference type="Proteomes" id="UP000266841"/>
    </source>
</evidence>
<dbReference type="InterPro" id="IPR025714">
    <property type="entry name" value="Methyltranfer_dom"/>
</dbReference>
<accession>K0RCL6</accession>
<feature type="domain" description="Methyltransferase" evidence="2">
    <location>
        <begin position="332"/>
        <end position="447"/>
    </location>
</feature>
<dbReference type="Proteomes" id="UP000266841">
    <property type="component" value="Unassembled WGS sequence"/>
</dbReference>
<dbReference type="PROSITE" id="PS50088">
    <property type="entry name" value="ANK_REPEAT"/>
    <property type="match status" value="1"/>
</dbReference>
<dbReference type="Gene3D" id="1.25.40.20">
    <property type="entry name" value="Ankyrin repeat-containing domain"/>
    <property type="match status" value="1"/>
</dbReference>
<protein>
    <recommendedName>
        <fullName evidence="2">Methyltransferase domain-containing protein</fullName>
    </recommendedName>
</protein>
<dbReference type="SMART" id="SM00248">
    <property type="entry name" value="ANK"/>
    <property type="match status" value="3"/>
</dbReference>
<reference evidence="3 4" key="1">
    <citation type="journal article" date="2012" name="Genome Biol.">
        <title>Genome and low-iron response of an oceanic diatom adapted to chronic iron limitation.</title>
        <authorList>
            <person name="Lommer M."/>
            <person name="Specht M."/>
            <person name="Roy A.S."/>
            <person name="Kraemer L."/>
            <person name="Andreson R."/>
            <person name="Gutowska M.A."/>
            <person name="Wolf J."/>
            <person name="Bergner S.V."/>
            <person name="Schilhabel M.B."/>
            <person name="Klostermeier U.C."/>
            <person name="Beiko R.G."/>
            <person name="Rosenstiel P."/>
            <person name="Hippler M."/>
            <person name="Laroche J."/>
        </authorList>
    </citation>
    <scope>NUCLEOTIDE SEQUENCE [LARGE SCALE GENOMIC DNA]</scope>
    <source>
        <strain evidence="3 4">CCMP1005</strain>
    </source>
</reference>